<keyword evidence="2" id="KW-0175">Coiled coil</keyword>
<reference evidence="4 5" key="1">
    <citation type="submission" date="2019-06" db="EMBL/GenBank/DDBJ databases">
        <title>Genomic Encyclopedia of Type Strains, Phase IV (KMG-V): Genome sequencing to study the core and pangenomes of soil and plant-associated prokaryotes.</title>
        <authorList>
            <person name="Whitman W."/>
        </authorList>
    </citation>
    <scope>NUCLEOTIDE SEQUENCE [LARGE SCALE GENOMIC DNA]</scope>
    <source>
        <strain evidence="4 5">BR 11796</strain>
    </source>
</reference>
<dbReference type="AlphaFoldDB" id="A0A560BC10"/>
<dbReference type="EMBL" id="VITF01000004">
    <property type="protein sequence ID" value="TWA70191.1"/>
    <property type="molecule type" value="Genomic_DNA"/>
</dbReference>
<evidence type="ECO:0000313" key="5">
    <source>
        <dbReference type="Proteomes" id="UP000316083"/>
    </source>
</evidence>
<comment type="similarity">
    <text evidence="1">Belongs to the UPF0751 family.</text>
</comment>
<proteinExistence type="inferred from homology"/>
<evidence type="ECO:0000256" key="1">
    <source>
        <dbReference type="ARBA" id="ARBA00007189"/>
    </source>
</evidence>
<sequence>MAAGKSLQHFLAPTAAQTPEELGTGGAISRDSQPPSAAPFSDVTQTRRFRLWDLDTELHCAIVGTCLSLAELRAFVRKTDLCADPAADDHHLHNLVVSTVSTDPWVAKLLHKAMDRKFAATLRRYSHLRTSGSVEDMWRNDFARGEIPGAYWAVMTHGHTDQELRYRVYADVHMLSHLVGASNRADIKRLHALEQENAALQDRLAQQRRHAAATLAGRDHEIASLRSRLEAVLKQPDPPGHDETEPDADGGPLDSLSRQLVREIRRAERAEQLAAERAATLERVTAALQTAERDAADAHEANRSLERRLDAWLDQHGGGDGPVDDSRHTGALENRRLLFVGGKPQQVHRLRQMVTAVGGVFLSHDGGLEDNANLLARQVASAEAVLFPVDCISHDAALRIKRLCRSDGKPFLPLRTFSLAAVSQALDHMGEIADSWRSGNAHPEGIRGIVGQQGVDGPHS</sequence>
<dbReference type="RefSeq" id="WP_145675575.1">
    <property type="nucleotide sequence ID" value="NZ_VITF01000004.1"/>
</dbReference>
<accession>A0A560BC10</accession>
<evidence type="ECO:0000256" key="3">
    <source>
        <dbReference type="SAM" id="MobiDB-lite"/>
    </source>
</evidence>
<dbReference type="InterPro" id="IPR016772">
    <property type="entry name" value="UCP020408"/>
</dbReference>
<gene>
    <name evidence="4" type="ORF">FBZ82_104351</name>
</gene>
<feature type="region of interest" description="Disordered" evidence="3">
    <location>
        <begin position="234"/>
        <end position="254"/>
    </location>
</feature>
<comment type="caution">
    <text evidence="4">The sequence shown here is derived from an EMBL/GenBank/DDBJ whole genome shotgun (WGS) entry which is preliminary data.</text>
</comment>
<feature type="coiled-coil region" evidence="2">
    <location>
        <begin position="183"/>
        <end position="210"/>
    </location>
</feature>
<organism evidence="4 5">
    <name type="scientific">Azospirillum brasilense</name>
    <dbReference type="NCBI Taxonomy" id="192"/>
    <lineage>
        <taxon>Bacteria</taxon>
        <taxon>Pseudomonadati</taxon>
        <taxon>Pseudomonadota</taxon>
        <taxon>Alphaproteobacteria</taxon>
        <taxon>Rhodospirillales</taxon>
        <taxon>Azospirillaceae</taxon>
        <taxon>Azospirillum</taxon>
    </lineage>
</organism>
<name>A0A560BC10_AZOBR</name>
<evidence type="ECO:0000256" key="2">
    <source>
        <dbReference type="SAM" id="Coils"/>
    </source>
</evidence>
<evidence type="ECO:0000313" key="4">
    <source>
        <dbReference type="EMBL" id="TWA70191.1"/>
    </source>
</evidence>
<dbReference type="Proteomes" id="UP000316083">
    <property type="component" value="Unassembled WGS sequence"/>
</dbReference>
<dbReference type="Pfam" id="PF10087">
    <property type="entry name" value="DUF2325"/>
    <property type="match status" value="1"/>
</dbReference>
<feature type="region of interest" description="Disordered" evidence="3">
    <location>
        <begin position="21"/>
        <end position="41"/>
    </location>
</feature>
<protein>
    <submittedName>
        <fullName evidence="4">Uncharacterized protein DUF2325</fullName>
    </submittedName>
</protein>